<dbReference type="EMBL" id="LT629750">
    <property type="protein sequence ID" value="SDT45150.1"/>
    <property type="molecule type" value="Genomic_DNA"/>
</dbReference>
<keyword evidence="1" id="KW-0472">Membrane</keyword>
<name>A0A1H2AGS9_9BRAD</name>
<protein>
    <submittedName>
        <fullName evidence="2">Uncharacterized protein</fullName>
    </submittedName>
</protein>
<evidence type="ECO:0000256" key="1">
    <source>
        <dbReference type="SAM" id="Phobius"/>
    </source>
</evidence>
<evidence type="ECO:0000313" key="3">
    <source>
        <dbReference type="Proteomes" id="UP000243904"/>
    </source>
</evidence>
<feature type="transmembrane region" description="Helical" evidence="1">
    <location>
        <begin position="24"/>
        <end position="43"/>
    </location>
</feature>
<evidence type="ECO:0000313" key="2">
    <source>
        <dbReference type="EMBL" id="SDT45150.1"/>
    </source>
</evidence>
<gene>
    <name evidence="2" type="ORF">SAMN05444158_6150</name>
</gene>
<keyword evidence="1" id="KW-1133">Transmembrane helix</keyword>
<accession>A0A1H2AGS9</accession>
<organism evidence="2 3">
    <name type="scientific">Bradyrhizobium canariense</name>
    <dbReference type="NCBI Taxonomy" id="255045"/>
    <lineage>
        <taxon>Bacteria</taxon>
        <taxon>Pseudomonadati</taxon>
        <taxon>Pseudomonadota</taxon>
        <taxon>Alphaproteobacteria</taxon>
        <taxon>Hyphomicrobiales</taxon>
        <taxon>Nitrobacteraceae</taxon>
        <taxon>Bradyrhizobium</taxon>
    </lineage>
</organism>
<keyword evidence="3" id="KW-1185">Reference proteome</keyword>
<dbReference type="AlphaFoldDB" id="A0A1H2AGS9"/>
<dbReference type="RefSeq" id="WP_244548849.1">
    <property type="nucleotide sequence ID" value="NZ_LT629750.1"/>
</dbReference>
<sequence length="168" mass="19148">MSASTVWPFASAHGQMFRPHGMRVFRIFPAIIVLLCTSLLVALETPSKPFLDRNSFYLSSAGFRVQVANDEAGKRVLQALPPHRFVIHRNGGNVRYLYAEPIHCVCVFIGTEENYQDYRDILSRPLPQADNVSPDYKTQAEALLYGDPYDWDNLNQPDSVADYLRAYY</sequence>
<proteinExistence type="predicted"/>
<keyword evidence="1" id="KW-0812">Transmembrane</keyword>
<dbReference type="Proteomes" id="UP000243904">
    <property type="component" value="Chromosome I"/>
</dbReference>
<reference evidence="3" key="1">
    <citation type="submission" date="2016-10" db="EMBL/GenBank/DDBJ databases">
        <authorList>
            <person name="Varghese N."/>
            <person name="Submissions S."/>
        </authorList>
    </citation>
    <scope>NUCLEOTIDE SEQUENCE [LARGE SCALE GENOMIC DNA]</scope>
    <source>
        <strain evidence="3">GAS369</strain>
    </source>
</reference>